<sequence length="102" mass="11438">MKLKQVGGVSSISVCAHNGPKSNYENGIERKNLWGISYRHIEGKLCTIHMGTHSLLTRHSQALSPVISHLIEKAIWSRDRSLFNVWHIAAILLLLQAIRTGE</sequence>
<dbReference type="AlphaFoldDB" id="A0AA86VL59"/>
<accession>A0AA86VL59</accession>
<organism evidence="1 2">
    <name type="scientific">Sphenostylis stenocarpa</name>
    <dbReference type="NCBI Taxonomy" id="92480"/>
    <lineage>
        <taxon>Eukaryota</taxon>
        <taxon>Viridiplantae</taxon>
        <taxon>Streptophyta</taxon>
        <taxon>Embryophyta</taxon>
        <taxon>Tracheophyta</taxon>
        <taxon>Spermatophyta</taxon>
        <taxon>Magnoliopsida</taxon>
        <taxon>eudicotyledons</taxon>
        <taxon>Gunneridae</taxon>
        <taxon>Pentapetalae</taxon>
        <taxon>rosids</taxon>
        <taxon>fabids</taxon>
        <taxon>Fabales</taxon>
        <taxon>Fabaceae</taxon>
        <taxon>Papilionoideae</taxon>
        <taxon>50 kb inversion clade</taxon>
        <taxon>NPAAA clade</taxon>
        <taxon>indigoferoid/millettioid clade</taxon>
        <taxon>Phaseoleae</taxon>
        <taxon>Sphenostylis</taxon>
    </lineage>
</organism>
<proteinExistence type="predicted"/>
<dbReference type="Proteomes" id="UP001189624">
    <property type="component" value="Chromosome 3"/>
</dbReference>
<dbReference type="Gramene" id="rna-AYBTSS11_LOCUS11930">
    <property type="protein sequence ID" value="CAJ1944472.1"/>
    <property type="gene ID" value="gene-AYBTSS11_LOCUS11930"/>
</dbReference>
<keyword evidence="2" id="KW-1185">Reference proteome</keyword>
<evidence type="ECO:0000313" key="2">
    <source>
        <dbReference type="Proteomes" id="UP001189624"/>
    </source>
</evidence>
<reference evidence="1" key="1">
    <citation type="submission" date="2023-10" db="EMBL/GenBank/DDBJ databases">
        <authorList>
            <person name="Domelevo Entfellner J.-B."/>
        </authorList>
    </citation>
    <scope>NUCLEOTIDE SEQUENCE</scope>
</reference>
<dbReference type="EMBL" id="OY731400">
    <property type="protein sequence ID" value="CAJ1944472.1"/>
    <property type="molecule type" value="Genomic_DNA"/>
</dbReference>
<protein>
    <submittedName>
        <fullName evidence="1">Uncharacterized protein</fullName>
    </submittedName>
</protein>
<name>A0AA86VL59_9FABA</name>
<evidence type="ECO:0000313" key="1">
    <source>
        <dbReference type="EMBL" id="CAJ1944472.1"/>
    </source>
</evidence>
<gene>
    <name evidence="1" type="ORF">AYBTSS11_LOCUS11930</name>
</gene>